<dbReference type="Proteomes" id="UP000736335">
    <property type="component" value="Unassembled WGS sequence"/>
</dbReference>
<gene>
    <name evidence="1" type="ORF">BJ322DRAFT_1114302</name>
</gene>
<organism evidence="1 2">
    <name type="scientific">Thelephora terrestris</name>
    <dbReference type="NCBI Taxonomy" id="56493"/>
    <lineage>
        <taxon>Eukaryota</taxon>
        <taxon>Fungi</taxon>
        <taxon>Dikarya</taxon>
        <taxon>Basidiomycota</taxon>
        <taxon>Agaricomycotina</taxon>
        <taxon>Agaricomycetes</taxon>
        <taxon>Thelephorales</taxon>
        <taxon>Thelephoraceae</taxon>
        <taxon>Thelephora</taxon>
    </lineage>
</organism>
<comment type="caution">
    <text evidence="1">The sequence shown here is derived from an EMBL/GenBank/DDBJ whole genome shotgun (WGS) entry which is preliminary data.</text>
</comment>
<sequence>MTDNLLPGMSFQDHTGRDGIYASCHKKFIDHPDSLARINFGSDFLAQTNVWPVDRYATRFYQPSDIDQDLAMTLFGEVLDESNGTGLGAKGGSKRTNPKFMDPIRIKDVLTLGVPTDADKPLVDLFNDQIVTLRQVVEELPDYKKRVQWTKHRMGAIDPSIISVNLPYKYMQPPKPAASAKLQKCMSDKDIGDSKPDQILLTSTYEPDRMGDFDQSLKLQGAQLTQQPIYDQDSELVPPCKAPFVFRKGALIAVEAQLSVFHFVNDPKDPNHLFQLSASRVKILAPSPLAYQELKPFHPLPQRKVLPSRSSMIDTMMLKTSGKATGSNMDLNT</sequence>
<dbReference type="EMBL" id="WIUZ02000023">
    <property type="protein sequence ID" value="KAF9778473.1"/>
    <property type="molecule type" value="Genomic_DNA"/>
</dbReference>
<accession>A0A9P6H5I5</accession>
<keyword evidence="2" id="KW-1185">Reference proteome</keyword>
<evidence type="ECO:0000313" key="1">
    <source>
        <dbReference type="EMBL" id="KAF9778473.1"/>
    </source>
</evidence>
<reference evidence="1" key="1">
    <citation type="journal article" date="2020" name="Nat. Commun.">
        <title>Large-scale genome sequencing of mycorrhizal fungi provides insights into the early evolution of symbiotic traits.</title>
        <authorList>
            <person name="Miyauchi S."/>
            <person name="Kiss E."/>
            <person name="Kuo A."/>
            <person name="Drula E."/>
            <person name="Kohler A."/>
            <person name="Sanchez-Garcia M."/>
            <person name="Morin E."/>
            <person name="Andreopoulos B."/>
            <person name="Barry K.W."/>
            <person name="Bonito G."/>
            <person name="Buee M."/>
            <person name="Carver A."/>
            <person name="Chen C."/>
            <person name="Cichocki N."/>
            <person name="Clum A."/>
            <person name="Culley D."/>
            <person name="Crous P.W."/>
            <person name="Fauchery L."/>
            <person name="Girlanda M."/>
            <person name="Hayes R.D."/>
            <person name="Keri Z."/>
            <person name="LaButti K."/>
            <person name="Lipzen A."/>
            <person name="Lombard V."/>
            <person name="Magnuson J."/>
            <person name="Maillard F."/>
            <person name="Murat C."/>
            <person name="Nolan M."/>
            <person name="Ohm R.A."/>
            <person name="Pangilinan J."/>
            <person name="Pereira M.F."/>
            <person name="Perotto S."/>
            <person name="Peter M."/>
            <person name="Pfister S."/>
            <person name="Riley R."/>
            <person name="Sitrit Y."/>
            <person name="Stielow J.B."/>
            <person name="Szollosi G."/>
            <person name="Zifcakova L."/>
            <person name="Stursova M."/>
            <person name="Spatafora J.W."/>
            <person name="Tedersoo L."/>
            <person name="Vaario L.M."/>
            <person name="Yamada A."/>
            <person name="Yan M."/>
            <person name="Wang P."/>
            <person name="Xu J."/>
            <person name="Bruns T."/>
            <person name="Baldrian P."/>
            <person name="Vilgalys R."/>
            <person name="Dunand C."/>
            <person name="Henrissat B."/>
            <person name="Grigoriev I.V."/>
            <person name="Hibbett D."/>
            <person name="Nagy L.G."/>
            <person name="Martin F.M."/>
        </authorList>
    </citation>
    <scope>NUCLEOTIDE SEQUENCE</scope>
    <source>
        <strain evidence="1">UH-Tt-Lm1</strain>
    </source>
</reference>
<name>A0A9P6H5I5_9AGAM</name>
<reference evidence="1" key="2">
    <citation type="submission" date="2020-11" db="EMBL/GenBank/DDBJ databases">
        <authorList>
            <consortium name="DOE Joint Genome Institute"/>
            <person name="Kuo A."/>
            <person name="Miyauchi S."/>
            <person name="Kiss E."/>
            <person name="Drula E."/>
            <person name="Kohler A."/>
            <person name="Sanchez-Garcia M."/>
            <person name="Andreopoulos B."/>
            <person name="Barry K.W."/>
            <person name="Bonito G."/>
            <person name="Buee M."/>
            <person name="Carver A."/>
            <person name="Chen C."/>
            <person name="Cichocki N."/>
            <person name="Clum A."/>
            <person name="Culley D."/>
            <person name="Crous P.W."/>
            <person name="Fauchery L."/>
            <person name="Girlanda M."/>
            <person name="Hayes R."/>
            <person name="Keri Z."/>
            <person name="Labutti K."/>
            <person name="Lipzen A."/>
            <person name="Lombard V."/>
            <person name="Magnuson J."/>
            <person name="Maillard F."/>
            <person name="Morin E."/>
            <person name="Murat C."/>
            <person name="Nolan M."/>
            <person name="Ohm R."/>
            <person name="Pangilinan J."/>
            <person name="Pereira M."/>
            <person name="Perotto S."/>
            <person name="Peter M."/>
            <person name="Riley R."/>
            <person name="Sitrit Y."/>
            <person name="Stielow B."/>
            <person name="Szollosi G."/>
            <person name="Zifcakova L."/>
            <person name="Stursova M."/>
            <person name="Spatafora J.W."/>
            <person name="Tedersoo L."/>
            <person name="Vaario L.-M."/>
            <person name="Yamada A."/>
            <person name="Yan M."/>
            <person name="Wang P."/>
            <person name="Xu J."/>
            <person name="Bruns T."/>
            <person name="Baldrian P."/>
            <person name="Vilgalys R."/>
            <person name="Henrissat B."/>
            <person name="Grigoriev I.V."/>
            <person name="Hibbett D."/>
            <person name="Nagy L.G."/>
            <person name="Martin F.M."/>
        </authorList>
    </citation>
    <scope>NUCLEOTIDE SEQUENCE</scope>
    <source>
        <strain evidence="1">UH-Tt-Lm1</strain>
    </source>
</reference>
<dbReference type="AlphaFoldDB" id="A0A9P6H5I5"/>
<evidence type="ECO:0000313" key="2">
    <source>
        <dbReference type="Proteomes" id="UP000736335"/>
    </source>
</evidence>
<dbReference type="OrthoDB" id="3060725at2759"/>
<protein>
    <submittedName>
        <fullName evidence="1">Uncharacterized protein</fullName>
    </submittedName>
</protein>
<proteinExistence type="predicted"/>